<keyword evidence="5 12" id="KW-0812">Transmembrane</keyword>
<keyword evidence="11 12" id="KW-0407">Ion channel</keyword>
<protein>
    <recommendedName>
        <fullName evidence="16">Pickpocket</fullName>
    </recommendedName>
</protein>
<comment type="similarity">
    <text evidence="2 12">Belongs to the amiloride-sensitive sodium channel (TC 1.A.6) family.</text>
</comment>
<name>A0ABM1ZFQ7_AEDAL</name>
<keyword evidence="7" id="KW-0915">Sodium</keyword>
<evidence type="ECO:0000313" key="14">
    <source>
        <dbReference type="EnsemblMetazoa" id="AALFPA23_018022.P26448"/>
    </source>
</evidence>
<dbReference type="InterPro" id="IPR001873">
    <property type="entry name" value="ENaC"/>
</dbReference>
<dbReference type="EnsemblMetazoa" id="AALFPA23_018022.R26448">
    <property type="protein sequence ID" value="AALFPA23_018022.P26448"/>
    <property type="gene ID" value="AALFPA23_018022"/>
</dbReference>
<evidence type="ECO:0000256" key="11">
    <source>
        <dbReference type="ARBA" id="ARBA00023303"/>
    </source>
</evidence>
<evidence type="ECO:0008006" key="16">
    <source>
        <dbReference type="Google" id="ProtNLM"/>
    </source>
</evidence>
<keyword evidence="4 12" id="KW-0894">Sodium channel</keyword>
<reference evidence="14" key="2">
    <citation type="submission" date="2025-05" db="UniProtKB">
        <authorList>
            <consortium name="EnsemblMetazoa"/>
        </authorList>
    </citation>
    <scope>IDENTIFICATION</scope>
    <source>
        <strain evidence="14">Foshan</strain>
    </source>
</reference>
<evidence type="ECO:0000256" key="10">
    <source>
        <dbReference type="ARBA" id="ARBA00023201"/>
    </source>
</evidence>
<dbReference type="GeneID" id="109410692"/>
<evidence type="ECO:0000313" key="15">
    <source>
        <dbReference type="Proteomes" id="UP000069940"/>
    </source>
</evidence>
<evidence type="ECO:0000256" key="9">
    <source>
        <dbReference type="ARBA" id="ARBA00023136"/>
    </source>
</evidence>
<sequence>MYDEYLSSHYPLYLKDFFAKPKNISAKQVPLPKPSRPYSIRTGIRNIFAEYCSSSSIHGVTYIGSYERTPWERFWWILMVGLSLYGCVALIGNIYFKWEHKPVILSFNEEPISVWEIPFPAITICPESKFRPESINFTLVSDQIFDLDDTELNEDEIQTMLSLLQVCDRMYSHGRYQNILKRYKLKQNVVDKLYEICPGNSKDMIIQCRMSIYPCEGSFRETVTDEGICYTYNLIPEREMFRKDHLHKDYEYYKSLHAHSNWSLDEGYKPNAALRTFPSRVYGSGFEAGLYMQLRMPKTYDEYHCREALGFKVLLHSPAEFPVISRKFIRLTYNHEVTMALKPQITSISNSLRSYSPFRRQCFFSYERKLEFFAVYNQANCELECLTNHTLKLCGCVRFSMPYSTGTKICETSQLECAIQAENEIQLLVATEGIQKNSSTSDHCLCLPACNSIEYDSELTQTKYDHARSFQLRYRSQVPDDLLEKVVNNNFAKLAIYFKQAQYMALKRSELFGWTDFIANCGGVLGLCMGVSLLSLAELLYYCVVRPVLLIREYSKRGSGNAIMDVQPTTLVG</sequence>
<keyword evidence="9 13" id="KW-0472">Membrane</keyword>
<keyword evidence="8 12" id="KW-0406">Ion transport</keyword>
<evidence type="ECO:0000256" key="7">
    <source>
        <dbReference type="ARBA" id="ARBA00023053"/>
    </source>
</evidence>
<proteinExistence type="inferred from homology"/>
<evidence type="ECO:0000256" key="6">
    <source>
        <dbReference type="ARBA" id="ARBA00022989"/>
    </source>
</evidence>
<dbReference type="RefSeq" id="XP_019539770.2">
    <property type="nucleotide sequence ID" value="XM_019684225.3"/>
</dbReference>
<dbReference type="Gene3D" id="2.60.470.10">
    <property type="entry name" value="Acid-sensing ion channels like domains"/>
    <property type="match status" value="1"/>
</dbReference>
<evidence type="ECO:0000256" key="5">
    <source>
        <dbReference type="ARBA" id="ARBA00022692"/>
    </source>
</evidence>
<keyword evidence="10 12" id="KW-0739">Sodium transport</keyword>
<evidence type="ECO:0000256" key="12">
    <source>
        <dbReference type="RuleBase" id="RU000679"/>
    </source>
</evidence>
<reference evidence="15" key="1">
    <citation type="journal article" date="2015" name="Proc. Natl. Acad. Sci. U.S.A.">
        <title>Genome sequence of the Asian Tiger mosquito, Aedes albopictus, reveals insights into its biology, genetics, and evolution.</title>
        <authorList>
            <person name="Chen X.G."/>
            <person name="Jiang X."/>
            <person name="Gu J."/>
            <person name="Xu M."/>
            <person name="Wu Y."/>
            <person name="Deng Y."/>
            <person name="Zhang C."/>
            <person name="Bonizzoni M."/>
            <person name="Dermauw W."/>
            <person name="Vontas J."/>
            <person name="Armbruster P."/>
            <person name="Huang X."/>
            <person name="Yang Y."/>
            <person name="Zhang H."/>
            <person name="He W."/>
            <person name="Peng H."/>
            <person name="Liu Y."/>
            <person name="Wu K."/>
            <person name="Chen J."/>
            <person name="Lirakis M."/>
            <person name="Topalis P."/>
            <person name="Van Leeuwen T."/>
            <person name="Hall A.B."/>
            <person name="Jiang X."/>
            <person name="Thorpe C."/>
            <person name="Mueller R.L."/>
            <person name="Sun C."/>
            <person name="Waterhouse R.M."/>
            <person name="Yan G."/>
            <person name="Tu Z.J."/>
            <person name="Fang X."/>
            <person name="James A.A."/>
        </authorList>
    </citation>
    <scope>NUCLEOTIDE SEQUENCE [LARGE SCALE GENOMIC DNA]</scope>
    <source>
        <strain evidence="15">Foshan</strain>
    </source>
</reference>
<evidence type="ECO:0000256" key="1">
    <source>
        <dbReference type="ARBA" id="ARBA00004141"/>
    </source>
</evidence>
<comment type="subcellular location">
    <subcellularLocation>
        <location evidence="1">Membrane</location>
        <topology evidence="1">Multi-pass membrane protein</topology>
    </subcellularLocation>
</comment>
<dbReference type="Gene3D" id="1.10.287.770">
    <property type="entry name" value="YojJ-like"/>
    <property type="match status" value="1"/>
</dbReference>
<evidence type="ECO:0000256" key="3">
    <source>
        <dbReference type="ARBA" id="ARBA00022448"/>
    </source>
</evidence>
<dbReference type="PANTHER" id="PTHR11690:SF288">
    <property type="entry name" value="AMILORIDE-SENSITIVE NA+ CHANNEL-RELATED"/>
    <property type="match status" value="1"/>
</dbReference>
<evidence type="ECO:0000256" key="13">
    <source>
        <dbReference type="SAM" id="Phobius"/>
    </source>
</evidence>
<accession>A0ABM1ZFQ7</accession>
<dbReference type="PRINTS" id="PR01078">
    <property type="entry name" value="AMINACHANNEL"/>
</dbReference>
<keyword evidence="15" id="KW-1185">Reference proteome</keyword>
<dbReference type="PANTHER" id="PTHR11690">
    <property type="entry name" value="AMILORIDE-SENSITIVE SODIUM CHANNEL-RELATED"/>
    <property type="match status" value="1"/>
</dbReference>
<dbReference type="Pfam" id="PF00858">
    <property type="entry name" value="ASC"/>
    <property type="match status" value="1"/>
</dbReference>
<keyword evidence="6 13" id="KW-1133">Transmembrane helix</keyword>
<evidence type="ECO:0000256" key="2">
    <source>
        <dbReference type="ARBA" id="ARBA00007193"/>
    </source>
</evidence>
<organism evidence="14 15">
    <name type="scientific">Aedes albopictus</name>
    <name type="common">Asian tiger mosquito</name>
    <name type="synonym">Stegomyia albopicta</name>
    <dbReference type="NCBI Taxonomy" id="7160"/>
    <lineage>
        <taxon>Eukaryota</taxon>
        <taxon>Metazoa</taxon>
        <taxon>Ecdysozoa</taxon>
        <taxon>Arthropoda</taxon>
        <taxon>Hexapoda</taxon>
        <taxon>Insecta</taxon>
        <taxon>Pterygota</taxon>
        <taxon>Neoptera</taxon>
        <taxon>Endopterygota</taxon>
        <taxon>Diptera</taxon>
        <taxon>Nematocera</taxon>
        <taxon>Culicoidea</taxon>
        <taxon>Culicidae</taxon>
        <taxon>Culicinae</taxon>
        <taxon>Aedini</taxon>
        <taxon>Aedes</taxon>
        <taxon>Stegomyia</taxon>
    </lineage>
</organism>
<evidence type="ECO:0000256" key="4">
    <source>
        <dbReference type="ARBA" id="ARBA00022461"/>
    </source>
</evidence>
<keyword evidence="3 12" id="KW-0813">Transport</keyword>
<feature type="transmembrane region" description="Helical" evidence="13">
    <location>
        <begin position="74"/>
        <end position="96"/>
    </location>
</feature>
<evidence type="ECO:0000256" key="8">
    <source>
        <dbReference type="ARBA" id="ARBA00023065"/>
    </source>
</evidence>
<dbReference type="Proteomes" id="UP000069940">
    <property type="component" value="Unassembled WGS sequence"/>
</dbReference>